<dbReference type="InterPro" id="IPR039578">
    <property type="entry name" value="OSM"/>
</dbReference>
<organism evidence="6 7">
    <name type="scientific">Apodemus speciosus</name>
    <name type="common">Large Japanese field mouse</name>
    <dbReference type="NCBI Taxonomy" id="105296"/>
    <lineage>
        <taxon>Eukaryota</taxon>
        <taxon>Metazoa</taxon>
        <taxon>Chordata</taxon>
        <taxon>Craniata</taxon>
        <taxon>Vertebrata</taxon>
        <taxon>Euteleostomi</taxon>
        <taxon>Mammalia</taxon>
        <taxon>Eutheria</taxon>
        <taxon>Euarchontoglires</taxon>
        <taxon>Glires</taxon>
        <taxon>Rodentia</taxon>
        <taxon>Myomorpha</taxon>
        <taxon>Muroidea</taxon>
        <taxon>Muridae</taxon>
        <taxon>Murinae</taxon>
        <taxon>Apodemus</taxon>
    </lineage>
</organism>
<comment type="subcellular location">
    <subcellularLocation>
        <location evidence="1">Secreted</location>
    </subcellularLocation>
</comment>
<feature type="signal peptide" evidence="5">
    <location>
        <begin position="1"/>
        <end position="15"/>
    </location>
</feature>
<dbReference type="Proteomes" id="UP001623349">
    <property type="component" value="Unassembled WGS sequence"/>
</dbReference>
<gene>
    <name evidence="6" type="ORF">APTSU1_001098500</name>
</gene>
<feature type="chain" id="PRO_5047202390" evidence="5">
    <location>
        <begin position="16"/>
        <end position="234"/>
    </location>
</feature>
<keyword evidence="5" id="KW-0732">Signal</keyword>
<dbReference type="Pfam" id="PF01291">
    <property type="entry name" value="LIF_OSM"/>
    <property type="match status" value="1"/>
</dbReference>
<evidence type="ECO:0000256" key="2">
    <source>
        <dbReference type="ARBA" id="ARBA00022514"/>
    </source>
</evidence>
<dbReference type="Gene3D" id="1.20.1250.10">
    <property type="match status" value="1"/>
</dbReference>
<evidence type="ECO:0000256" key="3">
    <source>
        <dbReference type="ARBA" id="ARBA00022525"/>
    </source>
</evidence>
<reference evidence="6 7" key="1">
    <citation type="submission" date="2024-08" db="EMBL/GenBank/DDBJ databases">
        <title>The draft genome of Apodemus speciosus.</title>
        <authorList>
            <person name="Nabeshima K."/>
            <person name="Suzuki S."/>
            <person name="Onuma M."/>
        </authorList>
    </citation>
    <scope>NUCLEOTIDE SEQUENCE [LARGE SCALE GENOMIC DNA]</scope>
    <source>
        <strain evidence="6">IB14-021</strain>
    </source>
</reference>
<keyword evidence="7" id="KW-1185">Reference proteome</keyword>
<evidence type="ECO:0000256" key="1">
    <source>
        <dbReference type="ARBA" id="ARBA00004613"/>
    </source>
</evidence>
<keyword evidence="2" id="KW-0202">Cytokine</keyword>
<evidence type="ECO:0000256" key="4">
    <source>
        <dbReference type="SAM" id="MobiDB-lite"/>
    </source>
</evidence>
<sequence length="234" mass="26411">MGVALSLLFLSVAWARRRCSSSSPQLLRQLQSQANITGNTGSLLEPYIRLLNLDEPTLRGTCTKHPVAFPNEVALRQLSKPRFLSTVYTTLDRVWHQLGALKQQFPDSKDFPELEIARLNIQGIKNNVYCVAQLLHHPLEIPEPTQADSGASRSTTTTPDAFQTRIGSCRFLWGYHCFMGSVGRVFSEWGDGSRRSRRHSPLRTRRKGARRIRPSRSGQSPMPRAQVPRQPEAH</sequence>
<evidence type="ECO:0000313" key="7">
    <source>
        <dbReference type="Proteomes" id="UP001623349"/>
    </source>
</evidence>
<keyword evidence="3" id="KW-0964">Secreted</keyword>
<feature type="region of interest" description="Disordered" evidence="4">
    <location>
        <begin position="189"/>
        <end position="234"/>
    </location>
</feature>
<feature type="compositionally biased region" description="Basic residues" evidence="4">
    <location>
        <begin position="195"/>
        <end position="214"/>
    </location>
</feature>
<proteinExistence type="predicted"/>
<comment type="caution">
    <text evidence="6">The sequence shown here is derived from an EMBL/GenBank/DDBJ whole genome shotgun (WGS) entry which is preliminary data.</text>
</comment>
<accession>A0ABQ0F931</accession>
<dbReference type="InterPro" id="IPR009079">
    <property type="entry name" value="4_helix_cytokine-like_core"/>
</dbReference>
<dbReference type="PANTHER" id="PTHR14261:SF0">
    <property type="entry name" value="ONCOSTATIN-M"/>
    <property type="match status" value="1"/>
</dbReference>
<name>A0ABQ0F931_APOSI</name>
<evidence type="ECO:0000256" key="5">
    <source>
        <dbReference type="SAM" id="SignalP"/>
    </source>
</evidence>
<dbReference type="InterPro" id="IPR001581">
    <property type="entry name" value="Leukemia_IF/oncostatin"/>
</dbReference>
<dbReference type="PANTHER" id="PTHR14261">
    <property type="entry name" value="ONCOSTATIN M"/>
    <property type="match status" value="1"/>
</dbReference>
<protein>
    <submittedName>
        <fullName evidence="6">Oncostatin-M</fullName>
    </submittedName>
</protein>
<dbReference type="SMART" id="SM00080">
    <property type="entry name" value="LIF_OSM"/>
    <property type="match status" value="1"/>
</dbReference>
<dbReference type="SUPFAM" id="SSF47266">
    <property type="entry name" value="4-helical cytokines"/>
    <property type="match status" value="1"/>
</dbReference>
<evidence type="ECO:0000313" key="6">
    <source>
        <dbReference type="EMBL" id="GAB1295750.1"/>
    </source>
</evidence>
<dbReference type="EMBL" id="BAAFST010000011">
    <property type="protein sequence ID" value="GAB1295750.1"/>
    <property type="molecule type" value="Genomic_DNA"/>
</dbReference>